<dbReference type="PANTHER" id="PTHR41248:SF1">
    <property type="entry name" value="NORD PROTEIN"/>
    <property type="match status" value="1"/>
</dbReference>
<proteinExistence type="predicted"/>
<feature type="compositionally biased region" description="Acidic residues" evidence="1">
    <location>
        <begin position="224"/>
        <end position="235"/>
    </location>
</feature>
<feature type="domain" description="Cobalamin biosynthesis protein CobT VWA" evidence="2">
    <location>
        <begin position="354"/>
        <end position="566"/>
    </location>
</feature>
<feature type="region of interest" description="Disordered" evidence="1">
    <location>
        <begin position="219"/>
        <end position="251"/>
    </location>
</feature>
<protein>
    <submittedName>
        <fullName evidence="3">Aerobic cobaltochelatase CobT subunit</fullName>
        <ecNumber evidence="3">6.6.1.2</ecNumber>
    </submittedName>
</protein>
<dbReference type="GO" id="GO:0051116">
    <property type="term" value="F:cobaltochelatase activity"/>
    <property type="evidence" value="ECO:0007669"/>
    <property type="project" value="UniProtKB-EC"/>
</dbReference>
<gene>
    <name evidence="3" type="ORF">MGWOODY_XGa2570</name>
</gene>
<accession>A0A160TRF9</accession>
<dbReference type="EMBL" id="CZRL01000082">
    <property type="protein sequence ID" value="CUS52419.1"/>
    <property type="molecule type" value="Genomic_DNA"/>
</dbReference>
<evidence type="ECO:0000313" key="3">
    <source>
        <dbReference type="EMBL" id="CUS52419.1"/>
    </source>
</evidence>
<reference evidence="3" key="1">
    <citation type="submission" date="2015-10" db="EMBL/GenBank/DDBJ databases">
        <authorList>
            <person name="Gilbert D.G."/>
        </authorList>
    </citation>
    <scope>NUCLEOTIDE SEQUENCE</scope>
</reference>
<dbReference type="InterPro" id="IPR036465">
    <property type="entry name" value="vWFA_dom_sf"/>
</dbReference>
<dbReference type="PANTHER" id="PTHR41248">
    <property type="entry name" value="NORD PROTEIN"/>
    <property type="match status" value="1"/>
</dbReference>
<dbReference type="GO" id="GO:0009236">
    <property type="term" value="P:cobalamin biosynthetic process"/>
    <property type="evidence" value="ECO:0007669"/>
    <property type="project" value="InterPro"/>
</dbReference>
<dbReference type="InterPro" id="IPR006538">
    <property type="entry name" value="CobT"/>
</dbReference>
<sequence length="576" mass="65119">MTTDTQNSADLEQFIHCVEVTGKILAGGCGNDPRAGWSPIDQVRHNEDLVTHLFLNSVAHTDSISICRGAWDARGLRPHLESTASLESVLSPRGQFILGFRHARLEWFRSRYMSGTRRNLRAYYAYCSSCVVVDTDREPDDYVAGQMLSWLFRSLLYSVTVGDEVQSLLRLWSIRRLDIALKRMPELVDVADREDDFDHALERCADELAFRSTVTTAVEPVPAESEDASEEESLELVESSAPSDDNESAGSNIVSIAAGRKEDRYRIYEHRYDEVLQPCDLLSSVRLRELRDQLDQAVQLERTGIRRMARRLYDLLLSTIDRGWDDDTNEGLVNPNRLDQVVANPLYDYVHRQQRSLLEKNTVVSLLIDNSASMRGRRILVSAICVEMIATVLERFGIPTEVLGFTTQAWKGGPVREQWVREGRPVMPGRLNALRHIIFKDADTPMRRCRESLAAMINPDWMRENIDGEAIQWAASRLMRRSESRRFLVVISDGVPYDAATTEVNPPGFLGQHLADVISDLDRSRLLELLAIGIGHDVSRYYPHAEVIDTADELGRTLVSSLGRLLASHRGRSRAA</sequence>
<dbReference type="InterPro" id="IPR025861">
    <property type="entry name" value="CobT_VWA_dom"/>
</dbReference>
<evidence type="ECO:0000256" key="1">
    <source>
        <dbReference type="SAM" id="MobiDB-lite"/>
    </source>
</evidence>
<dbReference type="EC" id="6.6.1.2" evidence="3"/>
<dbReference type="Pfam" id="PF11775">
    <property type="entry name" value="CobT_C"/>
    <property type="match status" value="1"/>
</dbReference>
<evidence type="ECO:0000259" key="2">
    <source>
        <dbReference type="Pfam" id="PF11775"/>
    </source>
</evidence>
<dbReference type="SUPFAM" id="SSF53300">
    <property type="entry name" value="vWA-like"/>
    <property type="match status" value="1"/>
</dbReference>
<keyword evidence="3" id="KW-0436">Ligase</keyword>
<organism evidence="3">
    <name type="scientific">hydrothermal vent metagenome</name>
    <dbReference type="NCBI Taxonomy" id="652676"/>
    <lineage>
        <taxon>unclassified sequences</taxon>
        <taxon>metagenomes</taxon>
        <taxon>ecological metagenomes</taxon>
    </lineage>
</organism>
<dbReference type="PIRSF" id="PIRSF031715">
    <property type="entry name" value="Cob_chel_CobT"/>
    <property type="match status" value="1"/>
</dbReference>
<name>A0A160TRF9_9ZZZZ</name>
<dbReference type="AlphaFoldDB" id="A0A160TRF9"/>
<dbReference type="InterPro" id="IPR051928">
    <property type="entry name" value="NorD/CobT"/>
</dbReference>